<keyword evidence="11" id="KW-1185">Reference proteome</keyword>
<evidence type="ECO:0000313" key="11">
    <source>
        <dbReference type="Proteomes" id="UP000587760"/>
    </source>
</evidence>
<protein>
    <submittedName>
        <fullName evidence="10">Alpha,alpha-trehalose phosphorylase</fullName>
        <ecNumber evidence="10">2.4.1.64</ecNumber>
    </submittedName>
</protein>
<feature type="binding site" evidence="5">
    <location>
        <begin position="575"/>
        <end position="576"/>
    </location>
    <ligand>
        <name>substrate</name>
    </ligand>
</feature>
<feature type="domain" description="Glycoside hydrolase family 65 N-terminal" evidence="9">
    <location>
        <begin position="15"/>
        <end position="260"/>
    </location>
</feature>
<feature type="domain" description="Glycoside hydrolase family 65 central catalytic" evidence="7">
    <location>
        <begin position="320"/>
        <end position="662"/>
    </location>
</feature>
<dbReference type="Pfam" id="PF03636">
    <property type="entry name" value="Glyco_hydro_65N"/>
    <property type="match status" value="1"/>
</dbReference>
<dbReference type="PIRSF" id="PIRSF036289">
    <property type="entry name" value="Glycosyl_hydrolase_malt_phosph"/>
    <property type="match status" value="1"/>
</dbReference>
<evidence type="ECO:0000256" key="4">
    <source>
        <dbReference type="PIRSR" id="PIRSR036289-50"/>
    </source>
</evidence>
<dbReference type="GO" id="GO:0030246">
    <property type="term" value="F:carbohydrate binding"/>
    <property type="evidence" value="ECO:0007669"/>
    <property type="project" value="InterPro"/>
</dbReference>
<proteinExistence type="inferred from homology"/>
<feature type="compositionally biased region" description="Basic and acidic residues" evidence="6">
    <location>
        <begin position="169"/>
        <end position="184"/>
    </location>
</feature>
<keyword evidence="2 10" id="KW-0328">Glycosyltransferase</keyword>
<dbReference type="InterPro" id="IPR037018">
    <property type="entry name" value="GH65_N"/>
</dbReference>
<feature type="active site" description="Proton donor" evidence="4">
    <location>
        <position position="481"/>
    </location>
</feature>
<dbReference type="InterPro" id="IPR017045">
    <property type="entry name" value="Malt_Pase/Glycosyl_Hdrlase"/>
</dbReference>
<name>A0A841R456_9SPIO</name>
<gene>
    <name evidence="10" type="ORF">HNR50_000216</name>
</gene>
<dbReference type="RefSeq" id="WP_184742561.1">
    <property type="nucleotide sequence ID" value="NZ_JACHGJ010000001.1"/>
</dbReference>
<comment type="caution">
    <text evidence="10">The sequence shown here is derived from an EMBL/GenBank/DDBJ whole genome shotgun (WGS) entry which is preliminary data.</text>
</comment>
<feature type="domain" description="Glycoside hydrolase family 65 C-terminal" evidence="8">
    <location>
        <begin position="675"/>
        <end position="732"/>
    </location>
</feature>
<dbReference type="Proteomes" id="UP000587760">
    <property type="component" value="Unassembled WGS sequence"/>
</dbReference>
<dbReference type="SUPFAM" id="SSF74650">
    <property type="entry name" value="Galactose mutarotase-like"/>
    <property type="match status" value="1"/>
</dbReference>
<evidence type="ECO:0000256" key="2">
    <source>
        <dbReference type="ARBA" id="ARBA00022676"/>
    </source>
</evidence>
<dbReference type="EMBL" id="JACHGJ010000001">
    <property type="protein sequence ID" value="MBB6478583.1"/>
    <property type="molecule type" value="Genomic_DNA"/>
</dbReference>
<dbReference type="InterPro" id="IPR012341">
    <property type="entry name" value="6hp_glycosidase-like_sf"/>
</dbReference>
<evidence type="ECO:0000259" key="9">
    <source>
        <dbReference type="Pfam" id="PF03636"/>
    </source>
</evidence>
<dbReference type="GO" id="GO:0005975">
    <property type="term" value="P:carbohydrate metabolic process"/>
    <property type="evidence" value="ECO:0007669"/>
    <property type="project" value="InterPro"/>
</dbReference>
<feature type="binding site" evidence="5">
    <location>
        <begin position="354"/>
        <end position="355"/>
    </location>
    <ligand>
        <name>substrate</name>
    </ligand>
</feature>
<dbReference type="InterPro" id="IPR005194">
    <property type="entry name" value="Glyco_hydro_65_C"/>
</dbReference>
<dbReference type="InterPro" id="IPR011013">
    <property type="entry name" value="Gal_mutarotase_sf_dom"/>
</dbReference>
<feature type="region of interest" description="Disordered" evidence="6">
    <location>
        <begin position="165"/>
        <end position="185"/>
    </location>
</feature>
<sequence length="757" mass="84890">MNTKEWIIEQSDFSDHSKNGLMESLFTMGNGFLGLRGNFPLIPSAEEKGTFINGFFESGPITYGEKAYGYADNWQTIVPLPEGKNVEFEADGLPLFAEGLSSGNLYRQLNLKEGSTHWSFTLQDRKGRKYKGRILILIPFNTRGVVRFQWRISAPDSVKTLVIKSSVQPEKKEGTETDDPRLPGHFDGSTLTGSLLENKEHSLYALHAQGSGLSAYCSMDNRVDGLAGLKVRNESNHTGLLEIIEGSPMGEVTLEKTVSYNFGPADDSGPVIAGLLKELESVAQHTTEELMAGHKAFMELFWKNSDVLIEGDSEAQLSLRYNLFQLLQSAGRDSRSSIAAKGLSGSGYEGHYFWDAETYVLPFFIYTNPDVARSMLKYRISIVPAAEKRAGKLSHKGILFPWRTINGEECSAYYPAGTAQYHINSDIALGLASYIDVTGDDSLLNEGGDKLLAGTARFWCDLGTYVDGKGFCFHSVTGPDEYTAIVDNNYFTNLCARENLRSAARLLENRVDEEERLSWIRRADEIYLPEEGGVTPQDDSFLEKEKWDFANTDKSSYPLLLHYHPLSIYRKQVLKQADVIMAQALFPSELSKEQMKRNFDYYEQVTTRDSSLSACAQGISAFHLGYGDLAWEYFNETLHTDRKDLHGNVSHGLHTAAMGGSFLMIIKGFLGLESHPGSFFFKPALPDRLKSISLQLKLKESTLRIVLEQKRVLYKSVSGTAEFFHYGKKIRLDEEKEESFLIPERVSVEFTLFRPKT</sequence>
<dbReference type="AlphaFoldDB" id="A0A841R456"/>
<dbReference type="Pfam" id="PF03633">
    <property type="entry name" value="Glyco_hydro_65C"/>
    <property type="match status" value="1"/>
</dbReference>
<evidence type="ECO:0000259" key="7">
    <source>
        <dbReference type="Pfam" id="PF03632"/>
    </source>
</evidence>
<dbReference type="GO" id="GO:0004553">
    <property type="term" value="F:hydrolase activity, hydrolyzing O-glycosyl compounds"/>
    <property type="evidence" value="ECO:0007669"/>
    <property type="project" value="TreeGrafter"/>
</dbReference>
<reference evidence="10 11" key="1">
    <citation type="submission" date="2020-08" db="EMBL/GenBank/DDBJ databases">
        <title>Genomic Encyclopedia of Type Strains, Phase IV (KMG-IV): sequencing the most valuable type-strain genomes for metagenomic binning, comparative biology and taxonomic classification.</title>
        <authorList>
            <person name="Goeker M."/>
        </authorList>
    </citation>
    <scope>NUCLEOTIDE SEQUENCE [LARGE SCALE GENOMIC DNA]</scope>
    <source>
        <strain evidence="10 11">DSM 2461</strain>
    </source>
</reference>
<evidence type="ECO:0000256" key="5">
    <source>
        <dbReference type="PIRSR" id="PIRSR036289-51"/>
    </source>
</evidence>
<comment type="similarity">
    <text evidence="1">Belongs to the glycosyl hydrolase 65 family.</text>
</comment>
<organism evidence="10 11">
    <name type="scientific">Spirochaeta isovalerica</name>
    <dbReference type="NCBI Taxonomy" id="150"/>
    <lineage>
        <taxon>Bacteria</taxon>
        <taxon>Pseudomonadati</taxon>
        <taxon>Spirochaetota</taxon>
        <taxon>Spirochaetia</taxon>
        <taxon>Spirochaetales</taxon>
        <taxon>Spirochaetaceae</taxon>
        <taxon>Spirochaeta</taxon>
    </lineage>
</organism>
<dbReference type="EC" id="2.4.1.64" evidence="10"/>
<dbReference type="Gene3D" id="2.60.420.10">
    <property type="entry name" value="Maltose phosphorylase, domain 3"/>
    <property type="match status" value="1"/>
</dbReference>
<dbReference type="PANTHER" id="PTHR11051">
    <property type="entry name" value="GLYCOSYL HYDROLASE-RELATED"/>
    <property type="match status" value="1"/>
</dbReference>
<evidence type="ECO:0000256" key="3">
    <source>
        <dbReference type="ARBA" id="ARBA00022679"/>
    </source>
</evidence>
<evidence type="ECO:0000256" key="1">
    <source>
        <dbReference type="ARBA" id="ARBA00006768"/>
    </source>
</evidence>
<evidence type="ECO:0000313" key="10">
    <source>
        <dbReference type="EMBL" id="MBB6478583.1"/>
    </source>
</evidence>
<evidence type="ECO:0000259" key="8">
    <source>
        <dbReference type="Pfam" id="PF03633"/>
    </source>
</evidence>
<dbReference type="InterPro" id="IPR005195">
    <property type="entry name" value="Glyco_hydro_65_M"/>
</dbReference>
<dbReference type="SUPFAM" id="SSF48208">
    <property type="entry name" value="Six-hairpin glycosidases"/>
    <property type="match status" value="1"/>
</dbReference>
<evidence type="ECO:0000256" key="6">
    <source>
        <dbReference type="SAM" id="MobiDB-lite"/>
    </source>
</evidence>
<dbReference type="Gene3D" id="2.70.98.40">
    <property type="entry name" value="Glycoside hydrolase, family 65, N-terminal domain"/>
    <property type="match status" value="1"/>
</dbReference>
<dbReference type="Pfam" id="PF03632">
    <property type="entry name" value="Glyco_hydro_65m"/>
    <property type="match status" value="1"/>
</dbReference>
<dbReference type="InterPro" id="IPR005196">
    <property type="entry name" value="Glyco_hydro_65_N"/>
</dbReference>
<dbReference type="PANTHER" id="PTHR11051:SF8">
    <property type="entry name" value="PROTEIN-GLUCOSYLGALACTOSYLHYDROXYLYSINE GLUCOSIDASE"/>
    <property type="match status" value="1"/>
</dbReference>
<dbReference type="Gene3D" id="1.50.10.10">
    <property type="match status" value="1"/>
</dbReference>
<dbReference type="GO" id="GO:0047656">
    <property type="term" value="F:alpha,alpha-trehalose phosphorylase activity"/>
    <property type="evidence" value="ECO:0007669"/>
    <property type="project" value="UniProtKB-EC"/>
</dbReference>
<keyword evidence="3 10" id="KW-0808">Transferase</keyword>
<accession>A0A841R456</accession>
<dbReference type="InterPro" id="IPR008928">
    <property type="entry name" value="6-hairpin_glycosidase_sf"/>
</dbReference>